<feature type="compositionally biased region" description="Acidic residues" evidence="1">
    <location>
        <begin position="69"/>
        <end position="87"/>
    </location>
</feature>
<dbReference type="AlphaFoldDB" id="A0A9W9LBM8"/>
<protein>
    <submittedName>
        <fullName evidence="2">Uncharacterized protein</fullName>
    </submittedName>
</protein>
<proteinExistence type="predicted"/>
<evidence type="ECO:0000313" key="3">
    <source>
        <dbReference type="Proteomes" id="UP001149079"/>
    </source>
</evidence>
<keyword evidence="3" id="KW-1185">Reference proteome</keyword>
<reference evidence="2" key="2">
    <citation type="journal article" date="2023" name="IMA Fungus">
        <title>Comparative genomic study of the Penicillium genus elucidates a diverse pangenome and 15 lateral gene transfer events.</title>
        <authorList>
            <person name="Petersen C."/>
            <person name="Sorensen T."/>
            <person name="Nielsen M.R."/>
            <person name="Sondergaard T.E."/>
            <person name="Sorensen J.L."/>
            <person name="Fitzpatrick D.A."/>
            <person name="Frisvad J.C."/>
            <person name="Nielsen K.L."/>
        </authorList>
    </citation>
    <scope>NUCLEOTIDE SEQUENCE</scope>
    <source>
        <strain evidence="2">IBT 22155</strain>
    </source>
</reference>
<comment type="caution">
    <text evidence="2">The sequence shown here is derived from an EMBL/GenBank/DDBJ whole genome shotgun (WGS) entry which is preliminary data.</text>
</comment>
<evidence type="ECO:0000313" key="2">
    <source>
        <dbReference type="EMBL" id="KAJ5146081.1"/>
    </source>
</evidence>
<organism evidence="2 3">
    <name type="scientific">Penicillium bovifimosum</name>
    <dbReference type="NCBI Taxonomy" id="126998"/>
    <lineage>
        <taxon>Eukaryota</taxon>
        <taxon>Fungi</taxon>
        <taxon>Dikarya</taxon>
        <taxon>Ascomycota</taxon>
        <taxon>Pezizomycotina</taxon>
        <taxon>Eurotiomycetes</taxon>
        <taxon>Eurotiomycetidae</taxon>
        <taxon>Eurotiales</taxon>
        <taxon>Aspergillaceae</taxon>
        <taxon>Penicillium</taxon>
    </lineage>
</organism>
<gene>
    <name evidence="2" type="ORF">N7515_000645</name>
</gene>
<sequence>MWPSWFAGNVFLRDCYPGDLPPFPAGFMTNVLCELGHGGSSLGMKLVRHEPGWEVRDIAEIADMEELIAGEPDDGDMGPELHDEDGELGGSQDIDMVDSEMASMGLMDDARLEFGDADV</sequence>
<dbReference type="EMBL" id="JAPQKL010000001">
    <property type="protein sequence ID" value="KAJ5146081.1"/>
    <property type="molecule type" value="Genomic_DNA"/>
</dbReference>
<feature type="region of interest" description="Disordered" evidence="1">
    <location>
        <begin position="69"/>
        <end position="93"/>
    </location>
</feature>
<reference evidence="2" key="1">
    <citation type="submission" date="2022-11" db="EMBL/GenBank/DDBJ databases">
        <authorList>
            <person name="Petersen C."/>
        </authorList>
    </citation>
    <scope>NUCLEOTIDE SEQUENCE</scope>
    <source>
        <strain evidence="2">IBT 22155</strain>
    </source>
</reference>
<accession>A0A9W9LBM8</accession>
<dbReference type="RefSeq" id="XP_056526555.1">
    <property type="nucleotide sequence ID" value="XM_056661389.1"/>
</dbReference>
<dbReference type="Proteomes" id="UP001149079">
    <property type="component" value="Unassembled WGS sequence"/>
</dbReference>
<dbReference type="GeneID" id="81400559"/>
<name>A0A9W9LBM8_9EURO</name>
<evidence type="ECO:0000256" key="1">
    <source>
        <dbReference type="SAM" id="MobiDB-lite"/>
    </source>
</evidence>